<dbReference type="GO" id="GO:0016020">
    <property type="term" value="C:membrane"/>
    <property type="evidence" value="ECO:0007669"/>
    <property type="project" value="UniProtKB-SubCell"/>
</dbReference>
<comment type="subcellular location">
    <subcellularLocation>
        <location evidence="1">Membrane</location>
        <topology evidence="1">Multi-pass membrane protein</topology>
    </subcellularLocation>
</comment>
<keyword evidence="3 7" id="KW-0812">Transmembrane</keyword>
<dbReference type="STRING" id="5078.A0A135LHS5"/>
<dbReference type="AlphaFoldDB" id="A0A135LHS5"/>
<dbReference type="InterPro" id="IPR036259">
    <property type="entry name" value="MFS_trans_sf"/>
</dbReference>
<dbReference type="PROSITE" id="PS50850">
    <property type="entry name" value="MFS"/>
    <property type="match status" value="1"/>
</dbReference>
<reference evidence="9 10" key="1">
    <citation type="journal article" date="2016" name="BMC Genomics">
        <title>Genome sequencing and secondary metabolism of the postharvest pathogen Penicillium griseofulvum.</title>
        <authorList>
            <person name="Banani H."/>
            <person name="Marcet-Houben M."/>
            <person name="Ballester A.R."/>
            <person name="Abbruscato P."/>
            <person name="Gonzalez-Candelas L."/>
            <person name="Gabaldon T."/>
            <person name="Spadaro D."/>
        </authorList>
    </citation>
    <scope>NUCLEOTIDE SEQUENCE [LARGE SCALE GENOMIC DNA]</scope>
    <source>
        <strain evidence="9 10">PG3</strain>
    </source>
</reference>
<dbReference type="PANTHER" id="PTHR43791">
    <property type="entry name" value="PERMEASE-RELATED"/>
    <property type="match status" value="1"/>
</dbReference>
<feature type="transmembrane region" description="Helical" evidence="7">
    <location>
        <begin position="458"/>
        <end position="478"/>
    </location>
</feature>
<evidence type="ECO:0000256" key="5">
    <source>
        <dbReference type="ARBA" id="ARBA00023136"/>
    </source>
</evidence>
<evidence type="ECO:0000256" key="7">
    <source>
        <dbReference type="SAM" id="Phobius"/>
    </source>
</evidence>
<dbReference type="OrthoDB" id="6730379at2759"/>
<evidence type="ECO:0000256" key="3">
    <source>
        <dbReference type="ARBA" id="ARBA00022692"/>
    </source>
</evidence>
<feature type="transmembrane region" description="Helical" evidence="7">
    <location>
        <begin position="367"/>
        <end position="387"/>
    </location>
</feature>
<feature type="transmembrane region" description="Helical" evidence="7">
    <location>
        <begin position="100"/>
        <end position="126"/>
    </location>
</feature>
<comment type="caution">
    <text evidence="9">The sequence shown here is derived from an EMBL/GenBank/DDBJ whole genome shotgun (WGS) entry which is preliminary data.</text>
</comment>
<evidence type="ECO:0000259" key="8">
    <source>
        <dbReference type="PROSITE" id="PS50850"/>
    </source>
</evidence>
<dbReference type="GeneID" id="63705397"/>
<evidence type="ECO:0000313" key="9">
    <source>
        <dbReference type="EMBL" id="KXG48514.1"/>
    </source>
</evidence>
<dbReference type="InterPro" id="IPR011701">
    <property type="entry name" value="MFS"/>
</dbReference>
<name>A0A135LHS5_PENPA</name>
<feature type="domain" description="Major facilitator superfamily (MFS) profile" evidence="8">
    <location>
        <begin position="100"/>
        <end position="514"/>
    </location>
</feature>
<feature type="transmembrane region" description="Helical" evidence="7">
    <location>
        <begin position="490"/>
        <end position="509"/>
    </location>
</feature>
<dbReference type="Pfam" id="PF07690">
    <property type="entry name" value="MFS_1"/>
    <property type="match status" value="1"/>
</dbReference>
<evidence type="ECO:0000256" key="6">
    <source>
        <dbReference type="ARBA" id="ARBA00037968"/>
    </source>
</evidence>
<keyword evidence="5 7" id="KW-0472">Membrane</keyword>
<dbReference type="SUPFAM" id="SSF103473">
    <property type="entry name" value="MFS general substrate transporter"/>
    <property type="match status" value="1"/>
</dbReference>
<dbReference type="RefSeq" id="XP_040647050.1">
    <property type="nucleotide sequence ID" value="XM_040790097.1"/>
</dbReference>
<evidence type="ECO:0000313" key="10">
    <source>
        <dbReference type="Proteomes" id="UP000070168"/>
    </source>
</evidence>
<dbReference type="PANTHER" id="PTHR43791:SF63">
    <property type="entry name" value="HIGH AFFINITY CYSTEINE TRANSPORTER"/>
    <property type="match status" value="1"/>
</dbReference>
<dbReference type="EMBL" id="LHQR01000065">
    <property type="protein sequence ID" value="KXG48514.1"/>
    <property type="molecule type" value="Genomic_DNA"/>
</dbReference>
<dbReference type="GO" id="GO:0033229">
    <property type="term" value="F:cysteine transmembrane transporter activity"/>
    <property type="evidence" value="ECO:0007669"/>
    <property type="project" value="TreeGrafter"/>
</dbReference>
<dbReference type="Proteomes" id="UP000070168">
    <property type="component" value="Unassembled WGS sequence"/>
</dbReference>
<keyword evidence="4 7" id="KW-1133">Transmembrane helix</keyword>
<feature type="transmembrane region" description="Helical" evidence="7">
    <location>
        <begin position="263"/>
        <end position="282"/>
    </location>
</feature>
<feature type="transmembrane region" description="Helical" evidence="7">
    <location>
        <begin position="426"/>
        <end position="446"/>
    </location>
</feature>
<dbReference type="FunFam" id="1.20.1250.20:FF:000064">
    <property type="entry name" value="MFS allantoate transporter"/>
    <property type="match status" value="1"/>
</dbReference>
<feature type="transmembrane region" description="Helical" evidence="7">
    <location>
        <begin position="197"/>
        <end position="218"/>
    </location>
</feature>
<evidence type="ECO:0000256" key="2">
    <source>
        <dbReference type="ARBA" id="ARBA00022448"/>
    </source>
</evidence>
<keyword evidence="2" id="KW-0813">Transport</keyword>
<feature type="transmembrane region" description="Helical" evidence="7">
    <location>
        <begin position="168"/>
        <end position="185"/>
    </location>
</feature>
<protein>
    <submittedName>
        <fullName evidence="9">Major facilitator superfamily domain, general substrate transporter</fullName>
    </submittedName>
</protein>
<organism evidence="9 10">
    <name type="scientific">Penicillium patulum</name>
    <name type="common">Penicillium griseofulvum</name>
    <dbReference type="NCBI Taxonomy" id="5078"/>
    <lineage>
        <taxon>Eukaryota</taxon>
        <taxon>Fungi</taxon>
        <taxon>Dikarya</taxon>
        <taxon>Ascomycota</taxon>
        <taxon>Pezizomycotina</taxon>
        <taxon>Eurotiomycetes</taxon>
        <taxon>Eurotiomycetidae</taxon>
        <taxon>Eurotiales</taxon>
        <taxon>Aspergillaceae</taxon>
        <taxon>Penicillium</taxon>
    </lineage>
</organism>
<feature type="transmembrane region" description="Helical" evidence="7">
    <location>
        <begin position="230"/>
        <end position="251"/>
    </location>
</feature>
<accession>A0A135LHS5</accession>
<dbReference type="OMA" id="SFIGTIC"/>
<feature type="transmembrane region" description="Helical" evidence="7">
    <location>
        <begin position="394"/>
        <end position="414"/>
    </location>
</feature>
<evidence type="ECO:0000256" key="4">
    <source>
        <dbReference type="ARBA" id="ARBA00022989"/>
    </source>
</evidence>
<keyword evidence="10" id="KW-1185">Reference proteome</keyword>
<dbReference type="InterPro" id="IPR020846">
    <property type="entry name" value="MFS_dom"/>
</dbReference>
<dbReference type="Gene3D" id="1.20.1250.20">
    <property type="entry name" value="MFS general substrate transporter like domains"/>
    <property type="match status" value="2"/>
</dbReference>
<sequence length="553" mass="62643">MAEGKNDPQQGIEVAPQDITVPAEGIEVVQKQHTQIEMGEYQNKQDISHVEKVLSGDDLAKDNIDISRVDKEIQAYAAHSQVDIDEETNTRLKRLIDRRVLVIMICTYFLQALDKGTMSFSAIMGIRTDTNLEDGQKYSWLTTCIYIAVLIVEYPTNWIIQRVPIGKYLGINICLWGMILALHAACKNFTGLVIVRTLLGIFEACCQPIFVTLSSMWYKREEQAATVTYWYMMNGAQQIVGGLLAYCFSLIGGDKVLKSWQALFLTYGCVSVLWGLFVIWWMPDSPMRAKCFSENDKRLMVERLRSNQTGIQNRQFHAYQVWEAFRDPQMWCYCAVQMFTTLPTSGLGAFFGIVIKSFNFTTLETQLLAMVLGAYIIIVLLSSAWLVNKYKQNTLVMLCFIIPSFIGTIVLMTVENTTLPTKVGLLISYYITMSFWSAQTLTLSMVSRNIAGQTKKSTVVAATFVSWAAGNAIGPQVFLDTDKPRYHIAWSVHLACYACMVSAVIYLRFHLKRENAKKDKLVAEAGLSTADPNLVHAFEDKTDRENLNFRYVY</sequence>
<gene>
    <name evidence="9" type="ORF">PGRI_023840</name>
</gene>
<feature type="transmembrane region" description="Helical" evidence="7">
    <location>
        <begin position="138"/>
        <end position="156"/>
    </location>
</feature>
<feature type="transmembrane region" description="Helical" evidence="7">
    <location>
        <begin position="330"/>
        <end position="355"/>
    </location>
</feature>
<comment type="similarity">
    <text evidence="6">Belongs to the major facilitator superfamily. Allantoate permease family.</text>
</comment>
<evidence type="ECO:0000256" key="1">
    <source>
        <dbReference type="ARBA" id="ARBA00004141"/>
    </source>
</evidence>
<proteinExistence type="inferred from homology"/>